<feature type="compositionally biased region" description="Low complexity" evidence="1">
    <location>
        <begin position="146"/>
        <end position="160"/>
    </location>
</feature>
<feature type="region of interest" description="Disordered" evidence="1">
    <location>
        <begin position="29"/>
        <end position="58"/>
    </location>
</feature>
<evidence type="ECO:0000256" key="1">
    <source>
        <dbReference type="SAM" id="MobiDB-lite"/>
    </source>
</evidence>
<dbReference type="EMBL" id="CAWUOM010000008">
    <property type="protein sequence ID" value="CAK7264024.1"/>
    <property type="molecule type" value="Genomic_DNA"/>
</dbReference>
<comment type="caution">
    <text evidence="2">The sequence shown here is derived from an EMBL/GenBank/DDBJ whole genome shotgun (WGS) entry which is preliminary data.</text>
</comment>
<organism evidence="2 3">
    <name type="scientific">Sporothrix epigloea</name>
    <dbReference type="NCBI Taxonomy" id="1892477"/>
    <lineage>
        <taxon>Eukaryota</taxon>
        <taxon>Fungi</taxon>
        <taxon>Dikarya</taxon>
        <taxon>Ascomycota</taxon>
        <taxon>Pezizomycotina</taxon>
        <taxon>Sordariomycetes</taxon>
        <taxon>Sordariomycetidae</taxon>
        <taxon>Ophiostomatales</taxon>
        <taxon>Ophiostomataceae</taxon>
        <taxon>Sporothrix</taxon>
    </lineage>
</organism>
<feature type="compositionally biased region" description="Basic and acidic residues" evidence="1">
    <location>
        <begin position="46"/>
        <end position="58"/>
    </location>
</feature>
<feature type="compositionally biased region" description="Acidic residues" evidence="1">
    <location>
        <begin position="29"/>
        <end position="45"/>
    </location>
</feature>
<evidence type="ECO:0000313" key="3">
    <source>
        <dbReference type="Proteomes" id="UP001642501"/>
    </source>
</evidence>
<feature type="compositionally biased region" description="Low complexity" evidence="1">
    <location>
        <begin position="170"/>
        <end position="181"/>
    </location>
</feature>
<keyword evidence="3" id="KW-1185">Reference proteome</keyword>
<accession>A0ABP0D752</accession>
<feature type="region of interest" description="Disordered" evidence="1">
    <location>
        <begin position="116"/>
        <end position="220"/>
    </location>
</feature>
<reference evidence="2 3" key="1">
    <citation type="submission" date="2024-01" db="EMBL/GenBank/DDBJ databases">
        <authorList>
            <person name="Allen C."/>
            <person name="Tagirdzhanova G."/>
        </authorList>
    </citation>
    <scope>NUCLEOTIDE SEQUENCE [LARGE SCALE GENOMIC DNA]</scope>
    <source>
        <strain evidence="2 3">CBS 573.63</strain>
    </source>
</reference>
<evidence type="ECO:0000313" key="2">
    <source>
        <dbReference type="EMBL" id="CAK7264024.1"/>
    </source>
</evidence>
<dbReference type="Proteomes" id="UP001642501">
    <property type="component" value="Unassembled WGS sequence"/>
</dbReference>
<proteinExistence type="predicted"/>
<sequence>MDNAYSLGDSPVVTAGLVAGNATFMAIESLDDSESASESEGDDNDHESVPDGGPRFEDCSAKGCHESLISSEMPYHIDLHAVLDYQDVIANDGHAVSKDDMLQAEPEKYVDVASASGTKAGSVPVTAAAKSVSVKEIKSQSRARSPEFSSSDVRSSSAPPGQERPLLYRSSPKLSSGSSKSARIWKNTSNVENLKPAAQHKNGCEHRRHQERGRERGQTVAGEVGLSTPVVQKNSRQAFLSRKPSKRIRSFLALFTGPDSKRAPLTASSEDGNWEKKESIKIAAGRRHRSPPGAKGTAPNTVRVVSEGPKRLGKAELGKYADEERMPDWLAVYLKQEWGVVQTGKQELLFYRTTLCGD</sequence>
<name>A0ABP0D752_9PEZI</name>
<protein>
    <submittedName>
        <fullName evidence="2">Uncharacterized protein</fullName>
    </submittedName>
</protein>
<gene>
    <name evidence="2" type="ORF">SEPCBS57363_000861</name>
</gene>
<feature type="region of interest" description="Disordered" evidence="1">
    <location>
        <begin position="283"/>
        <end position="309"/>
    </location>
</feature>